<name>A0AAD9GJQ7_BABDI</name>
<dbReference type="GO" id="GO:0005525">
    <property type="term" value="F:GTP binding"/>
    <property type="evidence" value="ECO:0007669"/>
    <property type="project" value="InterPro"/>
</dbReference>
<evidence type="ECO:0000313" key="1">
    <source>
        <dbReference type="EMBL" id="KAK1939720.1"/>
    </source>
</evidence>
<proteinExistence type="predicted"/>
<dbReference type="AlphaFoldDB" id="A0AAD9GJQ7"/>
<gene>
    <name evidence="1" type="ORF">X943_002571</name>
</gene>
<comment type="caution">
    <text evidence="1">The sequence shown here is derived from an EMBL/GenBank/DDBJ whole genome shotgun (WGS) entry which is preliminary data.</text>
</comment>
<accession>A0AAD9GJQ7</accession>
<evidence type="ECO:0000313" key="2">
    <source>
        <dbReference type="Proteomes" id="UP001195914"/>
    </source>
</evidence>
<dbReference type="Gene3D" id="3.40.50.300">
    <property type="entry name" value="P-loop containing nucleotide triphosphate hydrolases"/>
    <property type="match status" value="1"/>
</dbReference>
<dbReference type="EMBL" id="JAHBMH010000007">
    <property type="protein sequence ID" value="KAK1939720.1"/>
    <property type="molecule type" value="Genomic_DNA"/>
</dbReference>
<sequence length="239" mass="27014">MPEEKIDATGIPLFRLTLLGAHGVGKTCLANAIMNNVLPPTYQVTTLPELYYYLLRLSFDAPLINDNYDDINALCFEIEDTCADDPLPRLVDMSKCTWPFEVGMNDYTPFGIFNEPLVPLQKDDEFKPISQNRMAFLAIFDVCNYASFKYATSMVDFILQAHGRVGSIQPIVCLVGNKSDMLHDDAPIWDDAEAFSQSRTVPLYRTCTRRRKSVANMIREVALLLYGSLPLWEIVTHST</sequence>
<dbReference type="InterPro" id="IPR027417">
    <property type="entry name" value="P-loop_NTPase"/>
</dbReference>
<protein>
    <submittedName>
        <fullName evidence="1">Ras-related protein Rab-27A, related</fullName>
    </submittedName>
</protein>
<dbReference type="InterPro" id="IPR001806">
    <property type="entry name" value="Small_GTPase"/>
</dbReference>
<dbReference type="GO" id="GO:0003924">
    <property type="term" value="F:GTPase activity"/>
    <property type="evidence" value="ECO:0007669"/>
    <property type="project" value="InterPro"/>
</dbReference>
<dbReference type="Proteomes" id="UP001195914">
    <property type="component" value="Unassembled WGS sequence"/>
</dbReference>
<organism evidence="1 2">
    <name type="scientific">Babesia divergens</name>
    <dbReference type="NCBI Taxonomy" id="32595"/>
    <lineage>
        <taxon>Eukaryota</taxon>
        <taxon>Sar</taxon>
        <taxon>Alveolata</taxon>
        <taxon>Apicomplexa</taxon>
        <taxon>Aconoidasida</taxon>
        <taxon>Piroplasmida</taxon>
        <taxon>Babesiidae</taxon>
        <taxon>Babesia</taxon>
    </lineage>
</organism>
<reference evidence="1" key="2">
    <citation type="submission" date="2021-05" db="EMBL/GenBank/DDBJ databases">
        <authorList>
            <person name="Pain A."/>
        </authorList>
    </citation>
    <scope>NUCLEOTIDE SEQUENCE</scope>
    <source>
        <strain evidence="1">1802A</strain>
    </source>
</reference>
<dbReference type="PRINTS" id="PR00449">
    <property type="entry name" value="RASTRNSFRMNG"/>
</dbReference>
<reference evidence="1" key="1">
    <citation type="journal article" date="2014" name="Nucleic Acids Res.">
        <title>The evolutionary dynamics of variant antigen genes in Babesia reveal a history of genomic innovation underlying host-parasite interaction.</title>
        <authorList>
            <person name="Jackson A.P."/>
            <person name="Otto T.D."/>
            <person name="Darby A."/>
            <person name="Ramaprasad A."/>
            <person name="Xia D."/>
            <person name="Echaide I.E."/>
            <person name="Farber M."/>
            <person name="Gahlot S."/>
            <person name="Gamble J."/>
            <person name="Gupta D."/>
            <person name="Gupta Y."/>
            <person name="Jackson L."/>
            <person name="Malandrin L."/>
            <person name="Malas T.B."/>
            <person name="Moussa E."/>
            <person name="Nair M."/>
            <person name="Reid A.J."/>
            <person name="Sanders M."/>
            <person name="Sharma J."/>
            <person name="Tracey A."/>
            <person name="Quail M.A."/>
            <person name="Weir W."/>
            <person name="Wastling J.M."/>
            <person name="Hall N."/>
            <person name="Willadsen P."/>
            <person name="Lingelbach K."/>
            <person name="Shiels B."/>
            <person name="Tait A."/>
            <person name="Berriman M."/>
            <person name="Allred D.R."/>
            <person name="Pain A."/>
        </authorList>
    </citation>
    <scope>NUCLEOTIDE SEQUENCE</scope>
    <source>
        <strain evidence="1">1802A</strain>
    </source>
</reference>
<dbReference type="CDD" id="cd00882">
    <property type="entry name" value="Ras_like_GTPase"/>
    <property type="match status" value="1"/>
</dbReference>
<dbReference type="Pfam" id="PF00071">
    <property type="entry name" value="Ras"/>
    <property type="match status" value="1"/>
</dbReference>
<keyword evidence="2" id="KW-1185">Reference proteome</keyword>
<dbReference type="SUPFAM" id="SSF52540">
    <property type="entry name" value="P-loop containing nucleoside triphosphate hydrolases"/>
    <property type="match status" value="1"/>
</dbReference>